<dbReference type="GO" id="GO:0005634">
    <property type="term" value="C:nucleus"/>
    <property type="evidence" value="ECO:0007669"/>
    <property type="project" value="TreeGrafter"/>
</dbReference>
<dbReference type="GO" id="GO:0006979">
    <property type="term" value="P:response to oxidative stress"/>
    <property type="evidence" value="ECO:0007669"/>
    <property type="project" value="TreeGrafter"/>
</dbReference>
<gene>
    <name evidence="7" type="ORF">BCR36DRAFT_352118</name>
</gene>
<reference evidence="7 8" key="2">
    <citation type="submission" date="2016-08" db="EMBL/GenBank/DDBJ databases">
        <title>Pervasive Adenine N6-methylation of Active Genes in Fungi.</title>
        <authorList>
            <consortium name="DOE Joint Genome Institute"/>
            <person name="Mondo S.J."/>
            <person name="Dannebaum R.O."/>
            <person name="Kuo R.C."/>
            <person name="Labutti K."/>
            <person name="Haridas S."/>
            <person name="Kuo A."/>
            <person name="Salamov A."/>
            <person name="Ahrendt S.R."/>
            <person name="Lipzen A."/>
            <person name="Sullivan W."/>
            <person name="Andreopoulos W.B."/>
            <person name="Clum A."/>
            <person name="Lindquist E."/>
            <person name="Daum C."/>
            <person name="Ramamoorthy G.K."/>
            <person name="Gryganskyi A."/>
            <person name="Culley D."/>
            <person name="Magnuson J.K."/>
            <person name="James T.Y."/>
            <person name="O'Malley M.A."/>
            <person name="Stajich J.E."/>
            <person name="Spatafora J.W."/>
            <person name="Visel A."/>
            <person name="Grigoriev I.V."/>
        </authorList>
    </citation>
    <scope>NUCLEOTIDE SEQUENCE [LARGE SCALE GENOMIC DNA]</scope>
    <source>
        <strain evidence="8">finn</strain>
    </source>
</reference>
<keyword evidence="3" id="KW-0496">Mitochondrion</keyword>
<dbReference type="InterPro" id="IPR006571">
    <property type="entry name" value="TLDc_dom"/>
</dbReference>
<evidence type="ECO:0000256" key="4">
    <source>
        <dbReference type="ARBA" id="ARBA00040604"/>
    </source>
</evidence>
<dbReference type="EMBL" id="MCFH01000020">
    <property type="protein sequence ID" value="ORX50753.1"/>
    <property type="molecule type" value="Genomic_DNA"/>
</dbReference>
<dbReference type="PANTHER" id="PTHR23354">
    <property type="entry name" value="NUCLEOLAR PROTEIN 7/ESTROGEN RECEPTOR COACTIVATOR-RELATED"/>
    <property type="match status" value="1"/>
</dbReference>
<reference evidence="7 8" key="1">
    <citation type="submission" date="2016-08" db="EMBL/GenBank/DDBJ databases">
        <title>Genomes of anaerobic fungi encode conserved fungal cellulosomes for biomass hydrolysis.</title>
        <authorList>
            <consortium name="DOE Joint Genome Institute"/>
            <person name="Haitjema C.H."/>
            <person name="Gilmore S.P."/>
            <person name="Henske J.K."/>
            <person name="Solomon K.V."/>
            <person name="De Groot R."/>
            <person name="Kuo A."/>
            <person name="Mondo S.J."/>
            <person name="Salamov A.A."/>
            <person name="Labutti K."/>
            <person name="Zhao Z."/>
            <person name="Chiniquy J."/>
            <person name="Barry K."/>
            <person name="Brewer H.M."/>
            <person name="Purvine S.O."/>
            <person name="Wright A.T."/>
            <person name="Boxma B."/>
            <person name="Van Alen T."/>
            <person name="Hackstein J.H."/>
            <person name="Baker S.E."/>
            <person name="Grigoriev I.V."/>
            <person name="O'Malley M.A."/>
        </authorList>
    </citation>
    <scope>NUCLEOTIDE SEQUENCE [LARGE SCALE GENOMIC DNA]</scope>
    <source>
        <strain evidence="8">finn</strain>
    </source>
</reference>
<keyword evidence="8" id="KW-1185">Reference proteome</keyword>
<comment type="subcellular location">
    <subcellularLocation>
        <location evidence="1">Mitochondrion</location>
    </subcellularLocation>
</comment>
<evidence type="ECO:0000256" key="1">
    <source>
        <dbReference type="ARBA" id="ARBA00004173"/>
    </source>
</evidence>
<dbReference type="PROSITE" id="PS51886">
    <property type="entry name" value="TLDC"/>
    <property type="match status" value="1"/>
</dbReference>
<evidence type="ECO:0000259" key="6">
    <source>
        <dbReference type="PROSITE" id="PS51886"/>
    </source>
</evidence>
<evidence type="ECO:0000256" key="2">
    <source>
        <dbReference type="ARBA" id="ARBA00009540"/>
    </source>
</evidence>
<organism evidence="7 8">
    <name type="scientific">Piromyces finnis</name>
    <dbReference type="NCBI Taxonomy" id="1754191"/>
    <lineage>
        <taxon>Eukaryota</taxon>
        <taxon>Fungi</taxon>
        <taxon>Fungi incertae sedis</taxon>
        <taxon>Chytridiomycota</taxon>
        <taxon>Chytridiomycota incertae sedis</taxon>
        <taxon>Neocallimastigomycetes</taxon>
        <taxon>Neocallimastigales</taxon>
        <taxon>Neocallimastigaceae</taxon>
        <taxon>Piromyces</taxon>
    </lineage>
</organism>
<comment type="caution">
    <text evidence="7">The sequence shown here is derived from an EMBL/GenBank/DDBJ whole genome shotgun (WGS) entry which is preliminary data.</text>
</comment>
<comment type="similarity">
    <text evidence="2">Belongs to the OXR1 family.</text>
</comment>
<dbReference type="Pfam" id="PF07534">
    <property type="entry name" value="TLD"/>
    <property type="match status" value="1"/>
</dbReference>
<evidence type="ECO:0000313" key="8">
    <source>
        <dbReference type="Proteomes" id="UP000193719"/>
    </source>
</evidence>
<dbReference type="GO" id="GO:0005739">
    <property type="term" value="C:mitochondrion"/>
    <property type="evidence" value="ECO:0007669"/>
    <property type="project" value="UniProtKB-SubCell"/>
</dbReference>
<accession>A0A1Y1VA02</accession>
<evidence type="ECO:0000256" key="3">
    <source>
        <dbReference type="ARBA" id="ARBA00023128"/>
    </source>
</evidence>
<evidence type="ECO:0000313" key="7">
    <source>
        <dbReference type="EMBL" id="ORX50753.1"/>
    </source>
</evidence>
<protein>
    <recommendedName>
        <fullName evidence="4">Oxidation resistance protein 1</fullName>
    </recommendedName>
</protein>
<name>A0A1Y1VA02_9FUNG</name>
<dbReference type="AlphaFoldDB" id="A0A1Y1VA02"/>
<proteinExistence type="inferred from homology"/>
<feature type="domain" description="TLDc" evidence="6">
    <location>
        <begin position="191"/>
        <end position="357"/>
    </location>
</feature>
<dbReference type="PANTHER" id="PTHR23354:SF62">
    <property type="entry name" value="MUSTARD, ISOFORM V"/>
    <property type="match status" value="1"/>
</dbReference>
<evidence type="ECO:0000256" key="5">
    <source>
        <dbReference type="SAM" id="MobiDB-lite"/>
    </source>
</evidence>
<feature type="region of interest" description="Disordered" evidence="5">
    <location>
        <begin position="1"/>
        <end position="24"/>
    </location>
</feature>
<dbReference type="SMART" id="SM00584">
    <property type="entry name" value="TLDc"/>
    <property type="match status" value="1"/>
</dbReference>
<dbReference type="Proteomes" id="UP000193719">
    <property type="component" value="Unassembled WGS sequence"/>
</dbReference>
<dbReference type="OrthoDB" id="26679at2759"/>
<sequence length="358" mass="41296">MYKRNVDTKTIMNNTKDRSSKYEKKNKKKIRKFFKNIFKKKSSSKKEDIEYDNLSDVSNCATINAPDEYNRKYSQLTQFDSSSEATIINPSVTSSTNDIYYNRFNSSTFPPNTSKIQNEFDSKGNTITSANEFYQHNQLKPFNISSNQNFLNSNITRASFYSIPSYSYSNIIPSGDHIPLKLIGRNELTTPIINNWVAEQIRTKIPHLYKEAIKWKLLYSIDQHGLSLNTLYSNVKHAGPCVMAIITDNDEIFGAFTPEPFDPTISKSYYGNGLSFIWKLNNRNNVDFYQSKNTNQYYMLADNHFIAMGGGNGKFGLYLNENLIDGYLSPCMTFDYNSNILENENFECFGLEIWGFEF</sequence>